<keyword evidence="3" id="KW-0732">Signal</keyword>
<evidence type="ECO:0000313" key="6">
    <source>
        <dbReference type="Proteomes" id="UP001150904"/>
    </source>
</evidence>
<evidence type="ECO:0000256" key="2">
    <source>
        <dbReference type="ARBA" id="ARBA00022801"/>
    </source>
</evidence>
<dbReference type="RefSeq" id="XP_058312943.1">
    <property type="nucleotide sequence ID" value="XM_058447532.1"/>
</dbReference>
<dbReference type="InterPro" id="IPR019826">
    <property type="entry name" value="Carboxylesterase_B_AS"/>
</dbReference>
<dbReference type="GO" id="GO:0017000">
    <property type="term" value="P:antibiotic biosynthetic process"/>
    <property type="evidence" value="ECO:0007669"/>
    <property type="project" value="UniProtKB-ARBA"/>
</dbReference>
<comment type="caution">
    <text evidence="5">The sequence shown here is derived from an EMBL/GenBank/DDBJ whole genome shotgun (WGS) entry which is preliminary data.</text>
</comment>
<dbReference type="GO" id="GO:0072330">
    <property type="term" value="P:monocarboxylic acid biosynthetic process"/>
    <property type="evidence" value="ECO:0007669"/>
    <property type="project" value="UniProtKB-ARBA"/>
</dbReference>
<dbReference type="OrthoDB" id="408631at2759"/>
<keyword evidence="6" id="KW-1185">Reference proteome</keyword>
<dbReference type="EC" id="3.1.1.-" evidence="3"/>
<organism evidence="5 6">
    <name type="scientific">Penicillium cinerascens</name>
    <dbReference type="NCBI Taxonomy" id="70096"/>
    <lineage>
        <taxon>Eukaryota</taxon>
        <taxon>Fungi</taxon>
        <taxon>Dikarya</taxon>
        <taxon>Ascomycota</taxon>
        <taxon>Pezizomycotina</taxon>
        <taxon>Eurotiomycetes</taxon>
        <taxon>Eurotiomycetidae</taxon>
        <taxon>Eurotiales</taxon>
        <taxon>Aspergillaceae</taxon>
        <taxon>Penicillium</taxon>
    </lineage>
</organism>
<keyword evidence="2 3" id="KW-0378">Hydrolase</keyword>
<feature type="chain" id="PRO_5041011435" description="Carboxylic ester hydrolase" evidence="3">
    <location>
        <begin position="33"/>
        <end position="557"/>
    </location>
</feature>
<dbReference type="InterPro" id="IPR002018">
    <property type="entry name" value="CarbesteraseB"/>
</dbReference>
<dbReference type="InterPro" id="IPR019819">
    <property type="entry name" value="Carboxylesterase_B_CS"/>
</dbReference>
<dbReference type="GO" id="GO:0052689">
    <property type="term" value="F:carboxylic ester hydrolase activity"/>
    <property type="evidence" value="ECO:0007669"/>
    <property type="project" value="TreeGrafter"/>
</dbReference>
<reference evidence="5" key="2">
    <citation type="journal article" date="2023" name="IMA Fungus">
        <title>Comparative genomic study of the Penicillium genus elucidates a diverse pangenome and 15 lateral gene transfer events.</title>
        <authorList>
            <person name="Petersen C."/>
            <person name="Sorensen T."/>
            <person name="Nielsen M.R."/>
            <person name="Sondergaard T.E."/>
            <person name="Sorensen J.L."/>
            <person name="Fitzpatrick D.A."/>
            <person name="Frisvad J.C."/>
            <person name="Nielsen K.L."/>
        </authorList>
    </citation>
    <scope>NUCLEOTIDE SEQUENCE</scope>
    <source>
        <strain evidence="5">IBT 15544</strain>
    </source>
</reference>
<dbReference type="AlphaFoldDB" id="A0A9W9NEG6"/>
<dbReference type="InterPro" id="IPR050654">
    <property type="entry name" value="AChE-related_enzymes"/>
</dbReference>
<sequence>MIQSEKTSLCALHALMLNLLKLLVVAPALVVATDFPVIKTNYGAVQGQASPFRPNVTVYKGIPFAAPPTGSKRWTPPTKPSSWNGTLNATKFSPQCAQPYSPAGIFSSGKNSTSEDCLYLNIWSPTYDTTSLSQIQAKKLPVYVWIFGGRFEGGSGDVITYDGTGLASKDVIVVTINYRLGAFGFLAHPELSAESGHNSSGNYGILDQLFALQWVQENIGYFGGNSSQVVVGGQSAGSASALDMMWSPLSSGLINGVISESGARGPRDPATGSVATSYNTKDVAENFGVEFLSTMNVSSIAELRALPMADLIAEGQLTQADFYDGTTFVDLYSGPPRWRPVIDGYVLRHGYGKSLSLNAHADVPILTGNNKDENNGGASTASEYKTLFTEVFQNYSSEFFSLYPADSNTAAVDMSDEVLRDIARVGTWEWAADWAAGGAKSDVFVYYFTKAPAEDESAGAYHGAELWYTFNNIPYSDYSNVTWNATDYEIEQIISDYWVNFIRTGNPNGEGLTYFPPSTAANKSTMWLGESFGAGPIAASTERVSFLRRWMSHLHEY</sequence>
<dbReference type="PANTHER" id="PTHR43918:SF4">
    <property type="entry name" value="CARBOXYLIC ESTER HYDROLASE"/>
    <property type="match status" value="1"/>
</dbReference>
<dbReference type="Gene3D" id="3.40.50.1820">
    <property type="entry name" value="alpha/beta hydrolase"/>
    <property type="match status" value="1"/>
</dbReference>
<dbReference type="Proteomes" id="UP001150904">
    <property type="component" value="Unassembled WGS sequence"/>
</dbReference>
<feature type="domain" description="Carboxylesterase type B" evidence="4">
    <location>
        <begin position="36"/>
        <end position="530"/>
    </location>
</feature>
<evidence type="ECO:0000313" key="5">
    <source>
        <dbReference type="EMBL" id="KAJ5218370.1"/>
    </source>
</evidence>
<dbReference type="PROSITE" id="PS00122">
    <property type="entry name" value="CARBOXYLESTERASE_B_1"/>
    <property type="match status" value="1"/>
</dbReference>
<proteinExistence type="inferred from homology"/>
<evidence type="ECO:0000259" key="4">
    <source>
        <dbReference type="Pfam" id="PF00135"/>
    </source>
</evidence>
<evidence type="ECO:0000256" key="3">
    <source>
        <dbReference type="RuleBase" id="RU361235"/>
    </source>
</evidence>
<accession>A0A9W9NEG6</accession>
<dbReference type="SUPFAM" id="SSF53474">
    <property type="entry name" value="alpha/beta-Hydrolases"/>
    <property type="match status" value="1"/>
</dbReference>
<dbReference type="EMBL" id="JAPQKR010000004">
    <property type="protein sequence ID" value="KAJ5218370.1"/>
    <property type="molecule type" value="Genomic_DNA"/>
</dbReference>
<gene>
    <name evidence="5" type="ORF">N7498_000469</name>
</gene>
<dbReference type="GeneID" id="83174832"/>
<dbReference type="PANTHER" id="PTHR43918">
    <property type="entry name" value="ACETYLCHOLINESTERASE"/>
    <property type="match status" value="1"/>
</dbReference>
<feature type="signal peptide" evidence="3">
    <location>
        <begin position="1"/>
        <end position="32"/>
    </location>
</feature>
<name>A0A9W9NEG6_9EURO</name>
<evidence type="ECO:0000256" key="1">
    <source>
        <dbReference type="ARBA" id="ARBA00005964"/>
    </source>
</evidence>
<dbReference type="Pfam" id="PF00135">
    <property type="entry name" value="COesterase"/>
    <property type="match status" value="1"/>
</dbReference>
<reference evidence="5" key="1">
    <citation type="submission" date="2022-12" db="EMBL/GenBank/DDBJ databases">
        <authorList>
            <person name="Petersen C."/>
        </authorList>
    </citation>
    <scope>NUCLEOTIDE SEQUENCE</scope>
    <source>
        <strain evidence="5">IBT 15544</strain>
    </source>
</reference>
<comment type="similarity">
    <text evidence="1 3">Belongs to the type-B carboxylesterase/lipase family.</text>
</comment>
<protein>
    <recommendedName>
        <fullName evidence="3">Carboxylic ester hydrolase</fullName>
        <ecNumber evidence="3">3.1.1.-</ecNumber>
    </recommendedName>
</protein>
<dbReference type="InterPro" id="IPR029058">
    <property type="entry name" value="AB_hydrolase_fold"/>
</dbReference>
<dbReference type="PROSITE" id="PS00941">
    <property type="entry name" value="CARBOXYLESTERASE_B_2"/>
    <property type="match status" value="1"/>
</dbReference>